<dbReference type="RefSeq" id="WP_089650872.1">
    <property type="nucleotide sequence ID" value="NZ_FNIZ01000002.1"/>
</dbReference>
<dbReference type="STRING" id="240303.SAMN05421677_10288"/>
<gene>
    <name evidence="3" type="ORF">SAMN05421677_10288</name>
</gene>
<dbReference type="PANTHER" id="PTHR48081:SF8">
    <property type="entry name" value="ALPHA_BETA HYDROLASE FOLD-3 DOMAIN-CONTAINING PROTEIN-RELATED"/>
    <property type="match status" value="1"/>
</dbReference>
<dbReference type="GO" id="GO:0016787">
    <property type="term" value="F:hydrolase activity"/>
    <property type="evidence" value="ECO:0007669"/>
    <property type="project" value="UniProtKB-KW"/>
</dbReference>
<dbReference type="EMBL" id="FNIZ01000002">
    <property type="protein sequence ID" value="SDN97193.1"/>
    <property type="molecule type" value="Genomic_DNA"/>
</dbReference>
<dbReference type="PANTHER" id="PTHR48081">
    <property type="entry name" value="AB HYDROLASE SUPERFAMILY PROTEIN C4A8.06C"/>
    <property type="match status" value="1"/>
</dbReference>
<evidence type="ECO:0000313" key="3">
    <source>
        <dbReference type="EMBL" id="SDN97193.1"/>
    </source>
</evidence>
<sequence length="292" mass="33178">MLKLWMARLLRLFPNQAERNLMVPFQYVHKKVDLIVDTGVKPTPISLYYPAAPDGKRFPVYMNMHGGAFIMNEKRMDDPYCRFLANETGCVIVNVDYAKAPEYPFPKPVEQCYEIYQWLKAHAEELHLDHGQMMVGGQSSGGNMAAALCLLLKERSERQPLLQVLSYPMLDFVTPHGDKPEPDKWRAKYPEAAHFLNYCYVPEKNQAEHPLASPVKAEKVGGLARALFIIPEYDAFTMEGKAYAEKLKQAGVDVDVHVFEGCSHAFTHQGPRDQAEEAWRMIAKTISQVTES</sequence>
<dbReference type="Pfam" id="PF07859">
    <property type="entry name" value="Abhydrolase_3"/>
    <property type="match status" value="1"/>
</dbReference>
<protein>
    <submittedName>
        <fullName evidence="3">Acetyl esterase</fullName>
    </submittedName>
</protein>
<reference evidence="4" key="1">
    <citation type="submission" date="2016-10" db="EMBL/GenBank/DDBJ databases">
        <authorList>
            <person name="Varghese N."/>
            <person name="Submissions S."/>
        </authorList>
    </citation>
    <scope>NUCLEOTIDE SEQUENCE [LARGE SCALE GENOMIC DNA]</scope>
    <source>
        <strain evidence="4">CGMCC 1.3703</strain>
    </source>
</reference>
<dbReference type="InterPro" id="IPR013094">
    <property type="entry name" value="AB_hydrolase_3"/>
</dbReference>
<evidence type="ECO:0000256" key="1">
    <source>
        <dbReference type="ARBA" id="ARBA00022801"/>
    </source>
</evidence>
<dbReference type="InterPro" id="IPR050300">
    <property type="entry name" value="GDXG_lipolytic_enzyme"/>
</dbReference>
<proteinExistence type="predicted"/>
<keyword evidence="1" id="KW-0378">Hydrolase</keyword>
<dbReference type="Gene3D" id="3.40.50.1820">
    <property type="entry name" value="alpha/beta hydrolase"/>
    <property type="match status" value="1"/>
</dbReference>
<evidence type="ECO:0000313" key="4">
    <source>
        <dbReference type="Proteomes" id="UP000198860"/>
    </source>
</evidence>
<name>A0A1H0FR81_HALAD</name>
<dbReference type="InterPro" id="IPR029058">
    <property type="entry name" value="AB_hydrolase_fold"/>
</dbReference>
<dbReference type="SUPFAM" id="SSF53474">
    <property type="entry name" value="alpha/beta-Hydrolases"/>
    <property type="match status" value="1"/>
</dbReference>
<evidence type="ECO:0000259" key="2">
    <source>
        <dbReference type="Pfam" id="PF07859"/>
    </source>
</evidence>
<keyword evidence="4" id="KW-1185">Reference proteome</keyword>
<feature type="domain" description="Alpha/beta hydrolase fold-3" evidence="2">
    <location>
        <begin position="62"/>
        <end position="267"/>
    </location>
</feature>
<dbReference type="AlphaFoldDB" id="A0A1H0FR81"/>
<accession>A0A1H0FR81</accession>
<dbReference type="OrthoDB" id="9815425at2"/>
<dbReference type="Proteomes" id="UP000198860">
    <property type="component" value="Unassembled WGS sequence"/>
</dbReference>
<organism evidence="3 4">
    <name type="scientific">Halobacillus aidingensis</name>
    <dbReference type="NCBI Taxonomy" id="240303"/>
    <lineage>
        <taxon>Bacteria</taxon>
        <taxon>Bacillati</taxon>
        <taxon>Bacillota</taxon>
        <taxon>Bacilli</taxon>
        <taxon>Bacillales</taxon>
        <taxon>Bacillaceae</taxon>
        <taxon>Halobacillus</taxon>
    </lineage>
</organism>